<sequence>MSEEQSQQQSSLHEQIKQNPPPRKRAVAPRFDALPEFRDPNVQDPLAQDPFPVAPEEKLAIAETQKRIGGAFVNYSMWAGGAAVAYTFLSGFRALWQKDHASFQGTFRQRLVIMAPVMTMYAAGSGLIPVPFRRSIESALGRPAITLMDMDKVRKKQADEVKALREAREKAKAEAFADAQVAQQ</sequence>
<protein>
    <submittedName>
        <fullName evidence="3">Uncharacterized protein</fullName>
    </submittedName>
</protein>
<dbReference type="AlphaFoldDB" id="A0A7S3QSP5"/>
<organism evidence="3">
    <name type="scientific">Dunaliella tertiolecta</name>
    <name type="common">Green alga</name>
    <dbReference type="NCBI Taxonomy" id="3047"/>
    <lineage>
        <taxon>Eukaryota</taxon>
        <taxon>Viridiplantae</taxon>
        <taxon>Chlorophyta</taxon>
        <taxon>core chlorophytes</taxon>
        <taxon>Chlorophyceae</taxon>
        <taxon>CS clade</taxon>
        <taxon>Chlamydomonadales</taxon>
        <taxon>Dunaliellaceae</taxon>
        <taxon>Dunaliella</taxon>
    </lineage>
</organism>
<evidence type="ECO:0000313" key="3">
    <source>
        <dbReference type="EMBL" id="CAE0491978.1"/>
    </source>
</evidence>
<evidence type="ECO:0000256" key="2">
    <source>
        <dbReference type="SAM" id="Phobius"/>
    </source>
</evidence>
<feature type="compositionally biased region" description="Low complexity" evidence="1">
    <location>
        <begin position="1"/>
        <end position="11"/>
    </location>
</feature>
<feature type="transmembrane region" description="Helical" evidence="2">
    <location>
        <begin position="111"/>
        <end position="132"/>
    </location>
</feature>
<keyword evidence="2" id="KW-1133">Transmembrane helix</keyword>
<dbReference type="EMBL" id="HBIP01012420">
    <property type="protein sequence ID" value="CAE0491978.1"/>
    <property type="molecule type" value="Transcribed_RNA"/>
</dbReference>
<reference evidence="3" key="1">
    <citation type="submission" date="2021-01" db="EMBL/GenBank/DDBJ databases">
        <authorList>
            <person name="Corre E."/>
            <person name="Pelletier E."/>
            <person name="Niang G."/>
            <person name="Scheremetjew M."/>
            <person name="Finn R."/>
            <person name="Kale V."/>
            <person name="Holt S."/>
            <person name="Cochrane G."/>
            <person name="Meng A."/>
            <person name="Brown T."/>
            <person name="Cohen L."/>
        </authorList>
    </citation>
    <scope>NUCLEOTIDE SEQUENCE</scope>
    <source>
        <strain evidence="3">CCMP1320</strain>
    </source>
</reference>
<proteinExistence type="predicted"/>
<keyword evidence="2" id="KW-0472">Membrane</keyword>
<accession>A0A7S3QSP5</accession>
<keyword evidence="2" id="KW-0812">Transmembrane</keyword>
<gene>
    <name evidence="3" type="ORF">DTER00134_LOCUS7051</name>
</gene>
<feature type="region of interest" description="Disordered" evidence="1">
    <location>
        <begin position="1"/>
        <end position="29"/>
    </location>
</feature>
<evidence type="ECO:0000256" key="1">
    <source>
        <dbReference type="SAM" id="MobiDB-lite"/>
    </source>
</evidence>
<feature type="transmembrane region" description="Helical" evidence="2">
    <location>
        <begin position="75"/>
        <end position="96"/>
    </location>
</feature>
<name>A0A7S3QSP5_DUNTE</name>